<gene>
    <name evidence="2" type="ORF">LYSBPC_06890</name>
</gene>
<proteinExistence type="predicted"/>
<reference evidence="2" key="1">
    <citation type="submission" date="2022-08" db="EMBL/GenBank/DDBJ databases">
        <title>Draft genome sequence of Lysinibacillus sp. strain KH24.</title>
        <authorList>
            <person name="Kanbe H."/>
            <person name="Itoh H."/>
        </authorList>
    </citation>
    <scope>NUCLEOTIDE SEQUENCE</scope>
    <source>
        <strain evidence="2">KH24</strain>
    </source>
</reference>
<name>A0ABQ5NHJ9_9BACI</name>
<dbReference type="InterPro" id="IPR024515">
    <property type="entry name" value="DUF3397"/>
</dbReference>
<dbReference type="Pfam" id="PF11877">
    <property type="entry name" value="DUF3397"/>
    <property type="match status" value="1"/>
</dbReference>
<feature type="transmembrane region" description="Helical" evidence="1">
    <location>
        <begin position="39"/>
        <end position="62"/>
    </location>
</feature>
<dbReference type="Proteomes" id="UP001065593">
    <property type="component" value="Unassembled WGS sequence"/>
</dbReference>
<evidence type="ECO:0000313" key="2">
    <source>
        <dbReference type="EMBL" id="GLC87562.1"/>
    </source>
</evidence>
<dbReference type="EMBL" id="BRZA01000001">
    <property type="protein sequence ID" value="GLC87562.1"/>
    <property type="molecule type" value="Genomic_DNA"/>
</dbReference>
<dbReference type="RefSeq" id="WP_264987284.1">
    <property type="nucleotide sequence ID" value="NZ_BRZA01000001.1"/>
</dbReference>
<organism evidence="2 3">
    <name type="scientific">Lysinibacillus piscis</name>
    <dbReference type="NCBI Taxonomy" id="2518931"/>
    <lineage>
        <taxon>Bacteria</taxon>
        <taxon>Bacillati</taxon>
        <taxon>Bacillota</taxon>
        <taxon>Bacilli</taxon>
        <taxon>Bacillales</taxon>
        <taxon>Bacillaceae</taxon>
        <taxon>Lysinibacillus</taxon>
    </lineage>
</organism>
<protein>
    <recommendedName>
        <fullName evidence="4">DUF3397 domain-containing protein</fullName>
    </recommendedName>
</protein>
<feature type="transmembrane region" description="Helical" evidence="1">
    <location>
        <begin position="106"/>
        <end position="126"/>
    </location>
</feature>
<sequence>MVKDFLQLIISAIIFCPILLFVIVYIIGRKIKIRGTHAFGVASDATTFCLFFSVPLAIAALWQINIGVLLVIVSIMLAMIFTYVEWRTKKEIEVKPLLKKIWRFQFLLLSMAYIAICLIGIIQSIINYLQVV</sequence>
<feature type="transmembrane region" description="Helical" evidence="1">
    <location>
        <begin position="68"/>
        <end position="86"/>
    </location>
</feature>
<feature type="transmembrane region" description="Helical" evidence="1">
    <location>
        <begin position="6"/>
        <end position="27"/>
    </location>
</feature>
<comment type="caution">
    <text evidence="2">The sequence shown here is derived from an EMBL/GenBank/DDBJ whole genome shotgun (WGS) entry which is preliminary data.</text>
</comment>
<keyword evidence="1" id="KW-1133">Transmembrane helix</keyword>
<evidence type="ECO:0008006" key="4">
    <source>
        <dbReference type="Google" id="ProtNLM"/>
    </source>
</evidence>
<accession>A0ABQ5NHJ9</accession>
<keyword evidence="3" id="KW-1185">Reference proteome</keyword>
<keyword evidence="1" id="KW-0472">Membrane</keyword>
<keyword evidence="1" id="KW-0812">Transmembrane</keyword>
<evidence type="ECO:0000256" key="1">
    <source>
        <dbReference type="SAM" id="Phobius"/>
    </source>
</evidence>
<evidence type="ECO:0000313" key="3">
    <source>
        <dbReference type="Proteomes" id="UP001065593"/>
    </source>
</evidence>